<dbReference type="EMBL" id="CP046045">
    <property type="protein sequence ID" value="QGM28671.1"/>
    <property type="molecule type" value="Genomic_DNA"/>
</dbReference>
<feature type="domain" description="Glycoside hydrolase family 19 catalytic" evidence="1">
    <location>
        <begin position="419"/>
        <end position="475"/>
    </location>
</feature>
<accession>A0AAP9GWN0</accession>
<dbReference type="AlphaFoldDB" id="A0AAP9GWN0"/>
<dbReference type="Proteomes" id="UP000405075">
    <property type="component" value="Chromosome"/>
</dbReference>
<name>A0AAP9GWN0_9GAMM</name>
<dbReference type="SUPFAM" id="SSF53955">
    <property type="entry name" value="Lysozyme-like"/>
    <property type="match status" value="1"/>
</dbReference>
<proteinExistence type="predicted"/>
<reference evidence="3" key="1">
    <citation type="submission" date="2019-11" db="EMBL/GenBank/DDBJ databases">
        <title>Escherichia coli 1916D6.</title>
        <authorList>
            <person name="Yao H."/>
            <person name="Du X."/>
            <person name="Yu R."/>
            <person name="Li A."/>
        </authorList>
    </citation>
    <scope>NUCLEOTIDE SEQUENCE [LARGE SCALE GENOMIC DNA]</scope>
    <source>
        <strain evidence="3">19110F47</strain>
    </source>
</reference>
<dbReference type="GO" id="GO:0004568">
    <property type="term" value="F:chitinase activity"/>
    <property type="evidence" value="ECO:0007669"/>
    <property type="project" value="InterPro"/>
</dbReference>
<evidence type="ECO:0000313" key="2">
    <source>
        <dbReference type="EMBL" id="QGM28671.1"/>
    </source>
</evidence>
<organism evidence="2 3">
    <name type="scientific">Acinetobacter towneri</name>
    <dbReference type="NCBI Taxonomy" id="202956"/>
    <lineage>
        <taxon>Bacteria</taxon>
        <taxon>Pseudomonadati</taxon>
        <taxon>Pseudomonadota</taxon>
        <taxon>Gammaproteobacteria</taxon>
        <taxon>Moraxellales</taxon>
        <taxon>Moraxellaceae</taxon>
        <taxon>Acinetobacter</taxon>
    </lineage>
</organism>
<protein>
    <recommendedName>
        <fullName evidence="1">Glycoside hydrolase family 19 catalytic domain-containing protein</fullName>
    </recommendedName>
</protein>
<dbReference type="RefSeq" id="WP_131261260.1">
    <property type="nucleotide sequence ID" value="NZ_AP031566.1"/>
</dbReference>
<dbReference type="GO" id="GO:0006032">
    <property type="term" value="P:chitin catabolic process"/>
    <property type="evidence" value="ECO:0007669"/>
    <property type="project" value="InterPro"/>
</dbReference>
<dbReference type="Gene3D" id="1.10.530.10">
    <property type="match status" value="1"/>
</dbReference>
<sequence>MSNLVTITSKFYDRSGRRVINLNVMSRYQGSKRENLQKTDLHGQFVFQASPQRTVEILAKPPNQKDFTVFKVIHTSIGSSSQDPIKIQLPKTIEEYKQKELGETKARIVTTTFKVVDCAGKVVSNFPIQSRPRGRKNAYERYTNENGIVEVLSSPQRDIEILVLTSNDQFVVKCEVNSKNGSQQPILIQLDEPYSNFKSRSELKLKDRTGEQLIETPTDIEMLMLDTGKKQIITILNGSTPLFSMVGQRLQFRVLKPNGDALSPVTYSAKRMRADAVELRLDVEVVKGITAEGRPSIEKSIKYNLEEIVSLSFFKAVYGSNKLFSHRVMKGRSTHNTPPEKFVIELNKSLIKHNLKDKLMLCHFLAQIYHECDHFNTLIEYASGKDYDISNFPPSVCDIKKSRACRRRKQILAEGNTSLGDGPKYKGRGLIQLTWKSAYKKYKSYSGIDVVNNPELLCDDLFHAVDSSVWAFNVFKNADSLIHKGYKDLNGTYSDNYHLKVVESVSRRINGGNNGMAERKKLFIKILKEVEKRDGFK</sequence>
<evidence type="ECO:0000259" key="1">
    <source>
        <dbReference type="Pfam" id="PF00182"/>
    </source>
</evidence>
<dbReference type="InterPro" id="IPR023346">
    <property type="entry name" value="Lysozyme-like_dom_sf"/>
</dbReference>
<dbReference type="InterPro" id="IPR000726">
    <property type="entry name" value="Glyco_hydro_19_cat"/>
</dbReference>
<dbReference type="GO" id="GO:0016998">
    <property type="term" value="P:cell wall macromolecule catabolic process"/>
    <property type="evidence" value="ECO:0007669"/>
    <property type="project" value="InterPro"/>
</dbReference>
<evidence type="ECO:0000313" key="3">
    <source>
        <dbReference type="Proteomes" id="UP000405075"/>
    </source>
</evidence>
<gene>
    <name evidence="2" type="ORF">GJD93_13800</name>
</gene>
<dbReference type="Pfam" id="PF00182">
    <property type="entry name" value="Glyco_hydro_19"/>
    <property type="match status" value="1"/>
</dbReference>